<evidence type="ECO:0000313" key="6">
    <source>
        <dbReference type="EMBL" id="MFC4358546.1"/>
    </source>
</evidence>
<comment type="similarity">
    <text evidence="1">Belongs to the truncated hemoglobin family. Group I subfamily.</text>
</comment>
<dbReference type="InterPro" id="IPR016339">
    <property type="entry name" value="Hemoglobin_trunc_I"/>
</dbReference>
<keyword evidence="4" id="KW-0479">Metal-binding</keyword>
<dbReference type="Pfam" id="PF01152">
    <property type="entry name" value="Bac_globin"/>
    <property type="match status" value="1"/>
</dbReference>
<dbReference type="Proteomes" id="UP001595921">
    <property type="component" value="Unassembled WGS sequence"/>
</dbReference>
<comment type="caution">
    <text evidence="6">The sequence shown here is derived from an EMBL/GenBank/DDBJ whole genome shotgun (WGS) entry which is preliminary data.</text>
</comment>
<keyword evidence="3" id="KW-0349">Heme</keyword>
<keyword evidence="7" id="KW-1185">Reference proteome</keyword>
<sequence>MSESIYSQIGGQEAVERVVDDFYDRVLSDDRLVDYFEATEMTELRTHQVQFVSAVAGGPVEYTGGEMRDAHAHLDIDEEHFDLVAAYLERALRENGVSERNVGAIMSEVAALKDPVLGR</sequence>
<dbReference type="GO" id="GO:0046872">
    <property type="term" value="F:metal ion binding"/>
    <property type="evidence" value="ECO:0007669"/>
    <property type="project" value="UniProtKB-KW"/>
</dbReference>
<evidence type="ECO:0000256" key="1">
    <source>
        <dbReference type="ARBA" id="ARBA00009660"/>
    </source>
</evidence>
<dbReference type="InterPro" id="IPR012292">
    <property type="entry name" value="Globin/Proto"/>
</dbReference>
<evidence type="ECO:0000256" key="5">
    <source>
        <dbReference type="ARBA" id="ARBA00023004"/>
    </source>
</evidence>
<dbReference type="EMBL" id="JBHSDS010000006">
    <property type="protein sequence ID" value="MFC4358546.1"/>
    <property type="molecule type" value="Genomic_DNA"/>
</dbReference>
<accession>A0ABD5PCP9</accession>
<keyword evidence="5" id="KW-0408">Iron</keyword>
<name>A0ABD5PCP9_9EURY</name>
<protein>
    <submittedName>
        <fullName evidence="6">Group 1 truncated hemoglobin</fullName>
    </submittedName>
</protein>
<evidence type="ECO:0000313" key="7">
    <source>
        <dbReference type="Proteomes" id="UP001595921"/>
    </source>
</evidence>
<dbReference type="CDD" id="cd00454">
    <property type="entry name" value="TrHb1_N"/>
    <property type="match status" value="1"/>
</dbReference>
<keyword evidence="2" id="KW-0813">Transport</keyword>
<dbReference type="AlphaFoldDB" id="A0ABD5PCP9"/>
<dbReference type="InterPro" id="IPR009050">
    <property type="entry name" value="Globin-like_sf"/>
</dbReference>
<dbReference type="SUPFAM" id="SSF46458">
    <property type="entry name" value="Globin-like"/>
    <property type="match status" value="1"/>
</dbReference>
<dbReference type="PIRSF" id="PIRSF002030">
    <property type="entry name" value="Globin_Protozoa/Cyanobacteria"/>
    <property type="match status" value="1"/>
</dbReference>
<dbReference type="RefSeq" id="WP_267623696.1">
    <property type="nucleotide sequence ID" value="NZ_JAODIW010000008.1"/>
</dbReference>
<dbReference type="InterPro" id="IPR001486">
    <property type="entry name" value="Hemoglobin_trunc"/>
</dbReference>
<proteinExistence type="inferred from homology"/>
<gene>
    <name evidence="6" type="ORF">ACFO0N_11400</name>
</gene>
<dbReference type="Gene3D" id="1.10.490.10">
    <property type="entry name" value="Globins"/>
    <property type="match status" value="1"/>
</dbReference>
<reference evidence="6 7" key="1">
    <citation type="journal article" date="2019" name="Int. J. Syst. Evol. Microbiol.">
        <title>The Global Catalogue of Microorganisms (GCM) 10K type strain sequencing project: providing services to taxonomists for standard genome sequencing and annotation.</title>
        <authorList>
            <consortium name="The Broad Institute Genomics Platform"/>
            <consortium name="The Broad Institute Genome Sequencing Center for Infectious Disease"/>
            <person name="Wu L."/>
            <person name="Ma J."/>
        </authorList>
    </citation>
    <scope>NUCLEOTIDE SEQUENCE [LARGE SCALE GENOMIC DNA]</scope>
    <source>
        <strain evidence="6 7">CGMCC 1.12553</strain>
    </source>
</reference>
<evidence type="ECO:0000256" key="3">
    <source>
        <dbReference type="ARBA" id="ARBA00022617"/>
    </source>
</evidence>
<organism evidence="6 7">
    <name type="scientific">Halobium salinum</name>
    <dbReference type="NCBI Taxonomy" id="1364940"/>
    <lineage>
        <taxon>Archaea</taxon>
        <taxon>Methanobacteriati</taxon>
        <taxon>Methanobacteriota</taxon>
        <taxon>Stenosarchaea group</taxon>
        <taxon>Halobacteria</taxon>
        <taxon>Halobacteriales</taxon>
        <taxon>Haloferacaceae</taxon>
        <taxon>Halobium</taxon>
    </lineage>
</organism>
<evidence type="ECO:0000256" key="4">
    <source>
        <dbReference type="ARBA" id="ARBA00022723"/>
    </source>
</evidence>
<evidence type="ECO:0000256" key="2">
    <source>
        <dbReference type="ARBA" id="ARBA00022448"/>
    </source>
</evidence>